<feature type="domain" description="Reverse transcriptase" evidence="7">
    <location>
        <begin position="17"/>
        <end position="218"/>
    </location>
</feature>
<dbReference type="SUPFAM" id="SSF56672">
    <property type="entry name" value="DNA/RNA polymerases"/>
    <property type="match status" value="1"/>
</dbReference>
<keyword evidence="6" id="KW-0695">RNA-directed DNA polymerase</keyword>
<reference evidence="8 9" key="1">
    <citation type="journal article" date="2021" name="Comput. Struct. Biotechnol. J.">
        <title>De novo genome assembly of the potent medicinal plant Rehmannia glutinosa using nanopore technology.</title>
        <authorList>
            <person name="Ma L."/>
            <person name="Dong C."/>
            <person name="Song C."/>
            <person name="Wang X."/>
            <person name="Zheng X."/>
            <person name="Niu Y."/>
            <person name="Chen S."/>
            <person name="Feng W."/>
        </authorList>
    </citation>
    <scope>NUCLEOTIDE SEQUENCE [LARGE SCALE GENOMIC DNA]</scope>
    <source>
        <tissue evidence="8">Leaves</tissue>
    </source>
</reference>
<dbReference type="CDD" id="cd09274">
    <property type="entry name" value="RNase_HI_RT_Ty3"/>
    <property type="match status" value="1"/>
</dbReference>
<dbReference type="Gene3D" id="3.10.20.370">
    <property type="match status" value="1"/>
</dbReference>
<sequence length="387" mass="45414">MAPLELQQLKIQLKKLLELGFIRPSTSPWGAPVLFVKKKDGTLRLCIDYRELNNVTIKNKYPLPRIDELFDQLQGAKVYSKLDLQQGYHQLKIREEDISKSAFQTRYGHYEFVVMPFGLTNAPAAFMDLMHRVFSPYLDLFVVIFIDDILIYSKTKHETHLRTVLETLRQHKLDDKCELSFQELKKRLTTAPILVLPEGLNNFVVYNDASKEGLGAVLMQNDKVVAYASRKLKPYEANYPIHDLELAAIVFTLKKWRHYLYGAEFTVFTDHKSFKYLFSQKELNLRQRRWVELLEDYHFDIQYHPGKANVVADALSRKTHIARLMIREWHSLEELSSWNPKQIKTQLICANMSLKLDLLEEIRESQERDEKFKGLREKVLQGLRPSL</sequence>
<evidence type="ECO:0000256" key="2">
    <source>
        <dbReference type="ARBA" id="ARBA00022695"/>
    </source>
</evidence>
<keyword evidence="4" id="KW-0255">Endonuclease</keyword>
<dbReference type="PROSITE" id="PS50878">
    <property type="entry name" value="RT_POL"/>
    <property type="match status" value="1"/>
</dbReference>
<dbReference type="InterPro" id="IPR041373">
    <property type="entry name" value="RT_RNaseH"/>
</dbReference>
<dbReference type="Gene3D" id="3.30.70.270">
    <property type="match status" value="1"/>
</dbReference>
<keyword evidence="1" id="KW-0808">Transferase</keyword>
<dbReference type="CDD" id="cd01647">
    <property type="entry name" value="RT_LTR"/>
    <property type="match status" value="1"/>
</dbReference>
<name>A0ABR0V7Z4_REHGL</name>
<dbReference type="Proteomes" id="UP001318860">
    <property type="component" value="Unassembled WGS sequence"/>
</dbReference>
<dbReference type="InterPro" id="IPR053134">
    <property type="entry name" value="RNA-dir_DNA_polymerase"/>
</dbReference>
<evidence type="ECO:0000256" key="1">
    <source>
        <dbReference type="ARBA" id="ARBA00022679"/>
    </source>
</evidence>
<dbReference type="EMBL" id="JABTTQ020001375">
    <property type="protein sequence ID" value="KAK6131348.1"/>
    <property type="molecule type" value="Genomic_DNA"/>
</dbReference>
<keyword evidence="3" id="KW-0540">Nuclease</keyword>
<keyword evidence="9" id="KW-1185">Reference proteome</keyword>
<evidence type="ECO:0000259" key="7">
    <source>
        <dbReference type="PROSITE" id="PS50878"/>
    </source>
</evidence>
<evidence type="ECO:0000256" key="4">
    <source>
        <dbReference type="ARBA" id="ARBA00022759"/>
    </source>
</evidence>
<dbReference type="Gene3D" id="3.10.10.10">
    <property type="entry name" value="HIV Type 1 Reverse Transcriptase, subunit A, domain 1"/>
    <property type="match status" value="1"/>
</dbReference>
<evidence type="ECO:0000256" key="6">
    <source>
        <dbReference type="ARBA" id="ARBA00022918"/>
    </source>
</evidence>
<dbReference type="InterPro" id="IPR043128">
    <property type="entry name" value="Rev_trsase/Diguanyl_cyclase"/>
</dbReference>
<keyword evidence="2" id="KW-0548">Nucleotidyltransferase</keyword>
<evidence type="ECO:0000256" key="5">
    <source>
        <dbReference type="ARBA" id="ARBA00022801"/>
    </source>
</evidence>
<comment type="caution">
    <text evidence="8">The sequence shown here is derived from an EMBL/GenBank/DDBJ whole genome shotgun (WGS) entry which is preliminary data.</text>
</comment>
<keyword evidence="5" id="KW-0378">Hydrolase</keyword>
<protein>
    <recommendedName>
        <fullName evidence="7">Reverse transcriptase domain-containing protein</fullName>
    </recommendedName>
</protein>
<dbReference type="InterPro" id="IPR043502">
    <property type="entry name" value="DNA/RNA_pol_sf"/>
</dbReference>
<organism evidence="8 9">
    <name type="scientific">Rehmannia glutinosa</name>
    <name type="common">Chinese foxglove</name>
    <dbReference type="NCBI Taxonomy" id="99300"/>
    <lineage>
        <taxon>Eukaryota</taxon>
        <taxon>Viridiplantae</taxon>
        <taxon>Streptophyta</taxon>
        <taxon>Embryophyta</taxon>
        <taxon>Tracheophyta</taxon>
        <taxon>Spermatophyta</taxon>
        <taxon>Magnoliopsida</taxon>
        <taxon>eudicotyledons</taxon>
        <taxon>Gunneridae</taxon>
        <taxon>Pentapetalae</taxon>
        <taxon>asterids</taxon>
        <taxon>lamiids</taxon>
        <taxon>Lamiales</taxon>
        <taxon>Orobanchaceae</taxon>
        <taxon>Rehmannieae</taxon>
        <taxon>Rehmannia</taxon>
    </lineage>
</organism>
<dbReference type="PANTHER" id="PTHR24559">
    <property type="entry name" value="TRANSPOSON TY3-I GAG-POL POLYPROTEIN"/>
    <property type="match status" value="1"/>
</dbReference>
<gene>
    <name evidence="8" type="ORF">DH2020_034916</name>
</gene>
<evidence type="ECO:0000313" key="8">
    <source>
        <dbReference type="EMBL" id="KAK6131348.1"/>
    </source>
</evidence>
<accession>A0ABR0V7Z4</accession>
<dbReference type="InterPro" id="IPR000477">
    <property type="entry name" value="RT_dom"/>
</dbReference>
<evidence type="ECO:0000256" key="3">
    <source>
        <dbReference type="ARBA" id="ARBA00022722"/>
    </source>
</evidence>
<dbReference type="PANTHER" id="PTHR24559:SF444">
    <property type="entry name" value="REVERSE TRANSCRIPTASE DOMAIN-CONTAINING PROTEIN"/>
    <property type="match status" value="1"/>
</dbReference>
<proteinExistence type="predicted"/>
<dbReference type="Pfam" id="PF17917">
    <property type="entry name" value="RT_RNaseH"/>
    <property type="match status" value="1"/>
</dbReference>
<evidence type="ECO:0000313" key="9">
    <source>
        <dbReference type="Proteomes" id="UP001318860"/>
    </source>
</evidence>
<dbReference type="Pfam" id="PF00078">
    <property type="entry name" value="RVT_1"/>
    <property type="match status" value="1"/>
</dbReference>